<proteinExistence type="predicted"/>
<feature type="signal peptide" evidence="2">
    <location>
        <begin position="1"/>
        <end position="17"/>
    </location>
</feature>
<dbReference type="EMBL" id="CAJFCJ010000014">
    <property type="protein sequence ID" value="CAD5121404.1"/>
    <property type="molecule type" value="Genomic_DNA"/>
</dbReference>
<evidence type="ECO:0000313" key="4">
    <source>
        <dbReference type="Proteomes" id="UP000549394"/>
    </source>
</evidence>
<dbReference type="AlphaFoldDB" id="A0A7I8VZV8"/>
<name>A0A7I8VZV8_9ANNE</name>
<accession>A0A7I8VZV8</accession>
<keyword evidence="1" id="KW-1133">Transmembrane helix</keyword>
<evidence type="ECO:0000256" key="1">
    <source>
        <dbReference type="SAM" id="Phobius"/>
    </source>
</evidence>
<evidence type="ECO:0000313" key="3">
    <source>
        <dbReference type="EMBL" id="CAD5121404.1"/>
    </source>
</evidence>
<feature type="transmembrane region" description="Helical" evidence="1">
    <location>
        <begin position="33"/>
        <end position="57"/>
    </location>
</feature>
<comment type="caution">
    <text evidence="3">The sequence shown here is derived from an EMBL/GenBank/DDBJ whole genome shotgun (WGS) entry which is preliminary data.</text>
</comment>
<keyword evidence="1" id="KW-0472">Membrane</keyword>
<gene>
    <name evidence="3" type="ORF">DGYR_LOCUS9362</name>
</gene>
<feature type="chain" id="PRO_5029732643" evidence="2">
    <location>
        <begin position="18"/>
        <end position="190"/>
    </location>
</feature>
<evidence type="ECO:0000256" key="2">
    <source>
        <dbReference type="SAM" id="SignalP"/>
    </source>
</evidence>
<keyword evidence="1" id="KW-0812">Transmembrane</keyword>
<sequence length="190" mass="19761">MIEIITVFLCLISYSYAIDTAFGKDTSGKDFQQATAIVSACAVAMSILGYALTYLLVVCIRRMRPNQPAVVKVVDEEATERRVQEVLQTASVMGGGMPGQVASMMGGPRATASTMGGMSQRQSMMGGGMGMQSNMGMGGGPMGMQQSNMGMGGMPGMGGQSNMGMGMGMQPSQMGMGQDPMMGGGMGQQW</sequence>
<keyword evidence="2" id="KW-0732">Signal</keyword>
<organism evidence="3 4">
    <name type="scientific">Dimorphilus gyrociliatus</name>
    <dbReference type="NCBI Taxonomy" id="2664684"/>
    <lineage>
        <taxon>Eukaryota</taxon>
        <taxon>Metazoa</taxon>
        <taxon>Spiralia</taxon>
        <taxon>Lophotrochozoa</taxon>
        <taxon>Annelida</taxon>
        <taxon>Polychaeta</taxon>
        <taxon>Polychaeta incertae sedis</taxon>
        <taxon>Dinophilidae</taxon>
        <taxon>Dimorphilus</taxon>
    </lineage>
</organism>
<dbReference type="Proteomes" id="UP000549394">
    <property type="component" value="Unassembled WGS sequence"/>
</dbReference>
<keyword evidence="4" id="KW-1185">Reference proteome</keyword>
<reference evidence="3 4" key="1">
    <citation type="submission" date="2020-08" db="EMBL/GenBank/DDBJ databases">
        <authorList>
            <person name="Hejnol A."/>
        </authorList>
    </citation>
    <scope>NUCLEOTIDE SEQUENCE [LARGE SCALE GENOMIC DNA]</scope>
</reference>
<protein>
    <submittedName>
        <fullName evidence="3">Uncharacterized protein</fullName>
    </submittedName>
</protein>